<reference evidence="1 2" key="1">
    <citation type="submission" date="2018-05" db="EMBL/GenBank/DDBJ databases">
        <title>Evolution of GPA BGCs.</title>
        <authorList>
            <person name="Waglechner N."/>
            <person name="Wright G.D."/>
        </authorList>
    </citation>
    <scope>NUCLEOTIDE SEQUENCE [LARGE SCALE GENOMIC DNA]</scope>
    <source>
        <strain evidence="1 2">A82846</strain>
    </source>
</reference>
<evidence type="ECO:0000313" key="2">
    <source>
        <dbReference type="Proteomes" id="UP000287547"/>
    </source>
</evidence>
<dbReference type="InterPro" id="IPR032675">
    <property type="entry name" value="LRR_dom_sf"/>
</dbReference>
<accession>A0A428ZRQ8</accession>
<evidence type="ECO:0008006" key="3">
    <source>
        <dbReference type="Google" id="ProtNLM"/>
    </source>
</evidence>
<proteinExistence type="predicted"/>
<dbReference type="AlphaFoldDB" id="A0A428ZRQ8"/>
<gene>
    <name evidence="1" type="ORF">DMH04_04690</name>
</gene>
<sequence length="125" mass="14579">MHKLKHLVLHRAPRLSTVAPIRHMRDLEMLHLVDSDVTDLMDQIADLFPKVQDLQLGNMPSFVDLAPLSRLTLTDLYLIGNPVRDLRPLVHQRALRHLWLMKDKKSEYQGLTELSPRVKVHFAEY</sequence>
<dbReference type="SUPFAM" id="SSF52058">
    <property type="entry name" value="L domain-like"/>
    <property type="match status" value="1"/>
</dbReference>
<comment type="caution">
    <text evidence="1">The sequence shown here is derived from an EMBL/GenBank/DDBJ whole genome shotgun (WGS) entry which is preliminary data.</text>
</comment>
<name>A0A428ZRQ8_KIBAR</name>
<organism evidence="1 2">
    <name type="scientific">Kibdelosporangium aridum</name>
    <dbReference type="NCBI Taxonomy" id="2030"/>
    <lineage>
        <taxon>Bacteria</taxon>
        <taxon>Bacillati</taxon>
        <taxon>Actinomycetota</taxon>
        <taxon>Actinomycetes</taxon>
        <taxon>Pseudonocardiales</taxon>
        <taxon>Pseudonocardiaceae</taxon>
        <taxon>Kibdelosporangium</taxon>
    </lineage>
</organism>
<dbReference type="Proteomes" id="UP000287547">
    <property type="component" value="Unassembled WGS sequence"/>
</dbReference>
<protein>
    <recommendedName>
        <fullName evidence="3">Leucine-rich repeat domain-containing protein</fullName>
    </recommendedName>
</protein>
<dbReference type="Gene3D" id="3.80.10.10">
    <property type="entry name" value="Ribonuclease Inhibitor"/>
    <property type="match status" value="1"/>
</dbReference>
<dbReference type="EMBL" id="QHKI01000002">
    <property type="protein sequence ID" value="RSM90754.1"/>
    <property type="molecule type" value="Genomic_DNA"/>
</dbReference>
<evidence type="ECO:0000313" key="1">
    <source>
        <dbReference type="EMBL" id="RSM90754.1"/>
    </source>
</evidence>